<evidence type="ECO:0000313" key="5">
    <source>
        <dbReference type="EMBL" id="SFP69159.1"/>
    </source>
</evidence>
<dbReference type="PANTHER" id="PTHR32089">
    <property type="entry name" value="METHYL-ACCEPTING CHEMOTAXIS PROTEIN MCPB"/>
    <property type="match status" value="1"/>
</dbReference>
<evidence type="ECO:0000256" key="1">
    <source>
        <dbReference type="ARBA" id="ARBA00023224"/>
    </source>
</evidence>
<keyword evidence="6" id="KW-1185">Reference proteome</keyword>
<dbReference type="STRING" id="634430.SAMN04488241_105177"/>
<dbReference type="GO" id="GO:0004888">
    <property type="term" value="F:transmembrane signaling receptor activity"/>
    <property type="evidence" value="ECO:0007669"/>
    <property type="project" value="InterPro"/>
</dbReference>
<dbReference type="GO" id="GO:0006935">
    <property type="term" value="P:chemotaxis"/>
    <property type="evidence" value="ECO:0007669"/>
    <property type="project" value="InterPro"/>
</dbReference>
<dbReference type="GO" id="GO:0016020">
    <property type="term" value="C:membrane"/>
    <property type="evidence" value="ECO:0007669"/>
    <property type="project" value="InterPro"/>
</dbReference>
<reference evidence="5 6" key="1">
    <citation type="submission" date="2016-10" db="EMBL/GenBank/DDBJ databases">
        <authorList>
            <person name="de Groot N.N."/>
        </authorList>
    </citation>
    <scope>NUCLEOTIDE SEQUENCE [LARGE SCALE GENOMIC DNA]</scope>
    <source>
        <strain evidence="5 6">CGMCC 1.9113</strain>
    </source>
</reference>
<dbReference type="Proteomes" id="UP000199586">
    <property type="component" value="Unassembled WGS sequence"/>
</dbReference>
<keyword evidence="1 3" id="KW-0807">Transducer</keyword>
<dbReference type="EMBL" id="FOXP01000005">
    <property type="protein sequence ID" value="SFP69159.1"/>
    <property type="molecule type" value="Genomic_DNA"/>
</dbReference>
<dbReference type="PROSITE" id="PS50111">
    <property type="entry name" value="CHEMOTAXIS_TRANSDUC_2"/>
    <property type="match status" value="1"/>
</dbReference>
<feature type="domain" description="Methyl-accepting transducer" evidence="4">
    <location>
        <begin position="192"/>
        <end position="425"/>
    </location>
</feature>
<dbReference type="SMART" id="SM00283">
    <property type="entry name" value="MA"/>
    <property type="match status" value="1"/>
</dbReference>
<dbReference type="InterPro" id="IPR004089">
    <property type="entry name" value="MCPsignal_dom"/>
</dbReference>
<evidence type="ECO:0000256" key="3">
    <source>
        <dbReference type="PROSITE-ProRule" id="PRU00284"/>
    </source>
</evidence>
<gene>
    <name evidence="5" type="ORF">SAMN04488241_105177</name>
</gene>
<dbReference type="PANTHER" id="PTHR32089:SF112">
    <property type="entry name" value="LYSOZYME-LIKE PROTEIN-RELATED"/>
    <property type="match status" value="1"/>
</dbReference>
<dbReference type="OrthoDB" id="266313at2"/>
<proteinExistence type="inferred from homology"/>
<organism evidence="5 6">
    <name type="scientific">Sphingomonas rubra</name>
    <dbReference type="NCBI Taxonomy" id="634430"/>
    <lineage>
        <taxon>Bacteria</taxon>
        <taxon>Pseudomonadati</taxon>
        <taxon>Pseudomonadota</taxon>
        <taxon>Alphaproteobacteria</taxon>
        <taxon>Sphingomonadales</taxon>
        <taxon>Sphingomonadaceae</taxon>
        <taxon>Sphingomonas</taxon>
    </lineage>
</organism>
<protein>
    <submittedName>
        <fullName evidence="5">Methyl-accepting chemotaxis protein</fullName>
    </submittedName>
</protein>
<sequence length="454" mass="47822">MPASSIDLPVPGSISAGIDIDTRIVAFGSDESLVANARALWDVLKEGADEIVEAYWGSWRKSNPGEPEFSPLDQAQRREAGKAYLRNRFCDMAGRAWIESLERAVASAYAAKVPIMEVLAMSCASDGAALRLLMARVPADDPLRTVYVETLLRMFGMETELTVELYSGHQAYSAQIARDRLASDFRDSIAGAVEAATDDGRQLRDQSSRASTHARGMLGKASEVAAAAEQSAVAMREAAQTAAGLIRAIEDARTEVEAAAEIATRASHQAGEAVGMSQTLSEHAKSIESILGLIRDIAGQTNLLALNATIEAARAGDAGRGFAVVAQEVKSLANQTARATDDIAGKIAAIQAATRSTVDTNASIKSTVAEVQESAERIRYAMEAQAQTVTAITAAVDETALAADSMSGTIAAIREDTETVASKIEGVGRGFDVLDDRLGNLKNSAGDFVTKVAA</sequence>
<dbReference type="AlphaFoldDB" id="A0A1I5SEH0"/>
<evidence type="ECO:0000259" key="4">
    <source>
        <dbReference type="PROSITE" id="PS50111"/>
    </source>
</evidence>
<dbReference type="SUPFAM" id="SSF58104">
    <property type="entry name" value="Methyl-accepting chemotaxis protein (MCP) signaling domain"/>
    <property type="match status" value="1"/>
</dbReference>
<dbReference type="InterPro" id="IPR004090">
    <property type="entry name" value="Chemotax_Me-accpt_rcpt"/>
</dbReference>
<dbReference type="RefSeq" id="WP_093333098.1">
    <property type="nucleotide sequence ID" value="NZ_FOXP01000005.1"/>
</dbReference>
<dbReference type="Gene3D" id="1.10.287.950">
    <property type="entry name" value="Methyl-accepting chemotaxis protein"/>
    <property type="match status" value="1"/>
</dbReference>
<name>A0A1I5SEH0_9SPHN</name>
<dbReference type="Pfam" id="PF00015">
    <property type="entry name" value="MCPsignal"/>
    <property type="match status" value="1"/>
</dbReference>
<comment type="similarity">
    <text evidence="2">Belongs to the methyl-accepting chemotaxis (MCP) protein family.</text>
</comment>
<evidence type="ECO:0000256" key="2">
    <source>
        <dbReference type="ARBA" id="ARBA00029447"/>
    </source>
</evidence>
<accession>A0A1I5SEH0</accession>
<dbReference type="PRINTS" id="PR00260">
    <property type="entry name" value="CHEMTRNSDUCR"/>
</dbReference>
<dbReference type="GO" id="GO:0007165">
    <property type="term" value="P:signal transduction"/>
    <property type="evidence" value="ECO:0007669"/>
    <property type="project" value="UniProtKB-KW"/>
</dbReference>
<evidence type="ECO:0000313" key="6">
    <source>
        <dbReference type="Proteomes" id="UP000199586"/>
    </source>
</evidence>